<accession>A0A8X6MMQ4</accession>
<keyword evidence="3" id="KW-1185">Reference proteome</keyword>
<evidence type="ECO:0000313" key="3">
    <source>
        <dbReference type="Proteomes" id="UP000887013"/>
    </source>
</evidence>
<evidence type="ECO:0000313" key="2">
    <source>
        <dbReference type="EMBL" id="GFS68295.1"/>
    </source>
</evidence>
<name>A0A8X6MMQ4_NEPPI</name>
<feature type="chain" id="PRO_5036503554" evidence="1">
    <location>
        <begin position="22"/>
        <end position="102"/>
    </location>
</feature>
<sequence>MFIGIVQVFFGMVLLATGVFSNSEEDDNFVAIRTCIATSKNQTLCDEFVACGVYLPKRVWDCNVYPLSLKFDYEINNHFTVFKDVNCNRNIKIPFEAITQTI</sequence>
<evidence type="ECO:0000256" key="1">
    <source>
        <dbReference type="SAM" id="SignalP"/>
    </source>
</evidence>
<dbReference type="AlphaFoldDB" id="A0A8X6MMQ4"/>
<gene>
    <name evidence="2" type="ORF">NPIL_502271</name>
</gene>
<dbReference type="OrthoDB" id="6469764at2759"/>
<keyword evidence="1" id="KW-0732">Signal</keyword>
<dbReference type="EMBL" id="BMAW01048878">
    <property type="protein sequence ID" value="GFS68295.1"/>
    <property type="molecule type" value="Genomic_DNA"/>
</dbReference>
<dbReference type="Proteomes" id="UP000887013">
    <property type="component" value="Unassembled WGS sequence"/>
</dbReference>
<feature type="signal peptide" evidence="1">
    <location>
        <begin position="1"/>
        <end position="21"/>
    </location>
</feature>
<reference evidence="2" key="1">
    <citation type="submission" date="2020-08" db="EMBL/GenBank/DDBJ databases">
        <title>Multicomponent nature underlies the extraordinary mechanical properties of spider dragline silk.</title>
        <authorList>
            <person name="Kono N."/>
            <person name="Nakamura H."/>
            <person name="Mori M."/>
            <person name="Yoshida Y."/>
            <person name="Ohtoshi R."/>
            <person name="Malay A.D."/>
            <person name="Moran D.A.P."/>
            <person name="Tomita M."/>
            <person name="Numata K."/>
            <person name="Arakawa K."/>
        </authorList>
    </citation>
    <scope>NUCLEOTIDE SEQUENCE</scope>
</reference>
<proteinExistence type="predicted"/>
<organism evidence="2 3">
    <name type="scientific">Nephila pilipes</name>
    <name type="common">Giant wood spider</name>
    <name type="synonym">Nephila maculata</name>
    <dbReference type="NCBI Taxonomy" id="299642"/>
    <lineage>
        <taxon>Eukaryota</taxon>
        <taxon>Metazoa</taxon>
        <taxon>Ecdysozoa</taxon>
        <taxon>Arthropoda</taxon>
        <taxon>Chelicerata</taxon>
        <taxon>Arachnida</taxon>
        <taxon>Araneae</taxon>
        <taxon>Araneomorphae</taxon>
        <taxon>Entelegynae</taxon>
        <taxon>Araneoidea</taxon>
        <taxon>Nephilidae</taxon>
        <taxon>Nephila</taxon>
    </lineage>
</organism>
<comment type="caution">
    <text evidence="2">The sequence shown here is derived from an EMBL/GenBank/DDBJ whole genome shotgun (WGS) entry which is preliminary data.</text>
</comment>
<protein>
    <submittedName>
        <fullName evidence="2">Uncharacterized protein</fullName>
    </submittedName>
</protein>